<evidence type="ECO:0000256" key="1">
    <source>
        <dbReference type="SAM" id="MobiDB-lite"/>
    </source>
</evidence>
<comment type="caution">
    <text evidence="2">The sequence shown here is derived from an EMBL/GenBank/DDBJ whole genome shotgun (WGS) entry which is preliminary data.</text>
</comment>
<evidence type="ECO:0000313" key="3">
    <source>
        <dbReference type="Proteomes" id="UP000535437"/>
    </source>
</evidence>
<accession>A0A7Z0GK19</accession>
<keyword evidence="3" id="KW-1185">Reference proteome</keyword>
<dbReference type="RefSeq" id="WP_179540688.1">
    <property type="nucleotide sequence ID" value="NZ_BAAALL010000004.1"/>
</dbReference>
<sequence length="288" mass="31923">MTEELETRPAPLPTKMLGIAGIAVLTLTACAPDDDQPEDAAQEDVDPDGAEDQGDEPDEIAEEEPDDEAPEISEIESQLWDTMDRAESVVLDAEVPSDADEVEGEVDIEDTGTITQHYSGQVDGSALTMREESDAAQAEYITFEDATYLRGEDELRAVAEQFPGEIDEDELEDEFAGRWVDYSEIFPEGFTITEWLDEFRESLESGGGFDELEAAAETRDGEEVWVYTGDGREVVVRAGEEPVLLSVQAEDETGHFDVRFSDWNEAEEPERPADEDILTVQDIEELLS</sequence>
<dbReference type="AlphaFoldDB" id="A0A7Z0GK19"/>
<organism evidence="2 3">
    <name type="scientific">Nesterenkonia xinjiangensis</name>
    <dbReference type="NCBI Taxonomy" id="225327"/>
    <lineage>
        <taxon>Bacteria</taxon>
        <taxon>Bacillati</taxon>
        <taxon>Actinomycetota</taxon>
        <taxon>Actinomycetes</taxon>
        <taxon>Micrococcales</taxon>
        <taxon>Micrococcaceae</taxon>
        <taxon>Nesterenkonia</taxon>
    </lineage>
</organism>
<proteinExistence type="predicted"/>
<gene>
    <name evidence="2" type="ORF">HNR09_000579</name>
</gene>
<reference evidence="2 3" key="1">
    <citation type="submission" date="2020-07" db="EMBL/GenBank/DDBJ databases">
        <title>Sequencing the genomes of 1000 actinobacteria strains.</title>
        <authorList>
            <person name="Klenk H.-P."/>
        </authorList>
    </citation>
    <scope>NUCLEOTIDE SEQUENCE [LARGE SCALE GENOMIC DNA]</scope>
    <source>
        <strain evidence="2 3">DSM 15475</strain>
    </source>
</reference>
<dbReference type="EMBL" id="JACCFY010000001">
    <property type="protein sequence ID" value="NYJ77168.1"/>
    <property type="molecule type" value="Genomic_DNA"/>
</dbReference>
<feature type="compositionally biased region" description="Acidic residues" evidence="1">
    <location>
        <begin position="32"/>
        <end position="72"/>
    </location>
</feature>
<name>A0A7Z0GK19_9MICC</name>
<dbReference type="Proteomes" id="UP000535437">
    <property type="component" value="Unassembled WGS sequence"/>
</dbReference>
<feature type="region of interest" description="Disordered" evidence="1">
    <location>
        <begin position="30"/>
        <end position="72"/>
    </location>
</feature>
<protein>
    <submittedName>
        <fullName evidence="2">Uncharacterized protein</fullName>
    </submittedName>
</protein>
<evidence type="ECO:0000313" key="2">
    <source>
        <dbReference type="EMBL" id="NYJ77168.1"/>
    </source>
</evidence>